<dbReference type="Gene3D" id="1.10.287.1060">
    <property type="entry name" value="ESAT-6-like"/>
    <property type="match status" value="1"/>
</dbReference>
<proteinExistence type="predicted"/>
<evidence type="ECO:0000256" key="1">
    <source>
        <dbReference type="SAM" id="MobiDB-lite"/>
    </source>
</evidence>
<reference evidence="2 3" key="1">
    <citation type="submission" date="2018-07" db="EMBL/GenBank/DDBJ databases">
        <title>Brachybacteriurn paraconglorneratum KCTC 9916.</title>
        <authorList>
            <person name="Li Y."/>
        </authorList>
    </citation>
    <scope>NUCLEOTIDE SEQUENCE [LARGE SCALE GENOMIC DNA]</scope>
    <source>
        <strain evidence="2 3">KCTC 9916</strain>
    </source>
</reference>
<organism evidence="2 3">
    <name type="scientific">Brachybacterium paraconglomeratum</name>
    <dbReference type="NCBI Taxonomy" id="173362"/>
    <lineage>
        <taxon>Bacteria</taxon>
        <taxon>Bacillati</taxon>
        <taxon>Actinomycetota</taxon>
        <taxon>Actinomycetes</taxon>
        <taxon>Micrococcales</taxon>
        <taxon>Dermabacteraceae</taxon>
        <taxon>Brachybacterium</taxon>
    </lineage>
</organism>
<evidence type="ECO:0008006" key="4">
    <source>
        <dbReference type="Google" id="ProtNLM"/>
    </source>
</evidence>
<evidence type="ECO:0000313" key="2">
    <source>
        <dbReference type="EMBL" id="RRR19286.1"/>
    </source>
</evidence>
<comment type="caution">
    <text evidence="2">The sequence shown here is derived from an EMBL/GenBank/DDBJ whole genome shotgun (WGS) entry which is preliminary data.</text>
</comment>
<accession>A0A3R8QWF6</accession>
<dbReference type="EMBL" id="QOCI01000003">
    <property type="protein sequence ID" value="RRR19286.1"/>
    <property type="molecule type" value="Genomic_DNA"/>
</dbReference>
<dbReference type="SUPFAM" id="SSF53474">
    <property type="entry name" value="alpha/beta-Hydrolases"/>
    <property type="match status" value="1"/>
</dbReference>
<gene>
    <name evidence="2" type="ORF">DS079_06565</name>
</gene>
<sequence length="484" mass="50869">MSFQGMDTEQVTGQSEALARAAQRLEGLLGDLDGSVRSVAWVGPDADAFREQWGSTHREGESLVLPGLEDRSRELQQHVEEQDRASEDGDGGWFGDMMDWLGDTAGDVVDAIGDGMDWLGDRISDGADWAGDRIGEGLDWLGDRVQDGKDLVSAAIDAVRDFEWPRFTEVLVDGATGLVRGANGLVELVTGVDHHWGDDGTGYADAPVPVTGEESGLVPPSDLSQIIANTQQTYGDKETGEVSMSVVGNPPTGVIVNIPGTEQWGLSAGDNPMDLTGNALQAGSGGWSAGSQATADAIAQLYADNDIPPGTPLMLNGHSQGGMIASSLAANEDFASQYNVTNVMTYGSPVDNYSVPSSVNQLNIQHGSDLVPRIDAEGSYMGPVVPGPKGIPIPLPVPNPSELLANQNIGSGSTTTVTLDSPGSNIFDVGTNHSGAEYQNSVQTQLQDPNSALSQYNRDPSLAPFLTGDPGNVQHYSSGVHREN</sequence>
<dbReference type="GeneID" id="78120683"/>
<name>A0A3R8QWF6_9MICO</name>
<evidence type="ECO:0000313" key="3">
    <source>
        <dbReference type="Proteomes" id="UP000274327"/>
    </source>
</evidence>
<dbReference type="AlphaFoldDB" id="A0A3R8QWF6"/>
<protein>
    <recommendedName>
        <fullName evidence="4">Alpha/beta hydrolase</fullName>
    </recommendedName>
</protein>
<dbReference type="InterPro" id="IPR029058">
    <property type="entry name" value="AB_hydrolase_fold"/>
</dbReference>
<feature type="region of interest" description="Disordered" evidence="1">
    <location>
        <begin position="451"/>
        <end position="484"/>
    </location>
</feature>
<dbReference type="Gene3D" id="3.40.50.1820">
    <property type="entry name" value="alpha/beta hydrolase"/>
    <property type="match status" value="1"/>
</dbReference>
<dbReference type="Proteomes" id="UP000274327">
    <property type="component" value="Unassembled WGS sequence"/>
</dbReference>
<keyword evidence="3" id="KW-1185">Reference proteome</keyword>
<dbReference type="RefSeq" id="WP_126985928.1">
    <property type="nucleotide sequence ID" value="NZ_ML133853.1"/>
</dbReference>